<dbReference type="GO" id="GO:0016787">
    <property type="term" value="F:hydrolase activity"/>
    <property type="evidence" value="ECO:0007669"/>
    <property type="project" value="UniProtKB-KW"/>
</dbReference>
<reference evidence="4" key="1">
    <citation type="journal article" date="2021" name="New Phytol.">
        <title>Evolutionary innovations through gain and loss of genes in the ectomycorrhizal Boletales.</title>
        <authorList>
            <person name="Wu G."/>
            <person name="Miyauchi S."/>
            <person name="Morin E."/>
            <person name="Kuo A."/>
            <person name="Drula E."/>
            <person name="Varga T."/>
            <person name="Kohler A."/>
            <person name="Feng B."/>
            <person name="Cao Y."/>
            <person name="Lipzen A."/>
            <person name="Daum C."/>
            <person name="Hundley H."/>
            <person name="Pangilinan J."/>
            <person name="Johnson J."/>
            <person name="Barry K."/>
            <person name="LaButti K."/>
            <person name="Ng V."/>
            <person name="Ahrendt S."/>
            <person name="Min B."/>
            <person name="Choi I.G."/>
            <person name="Park H."/>
            <person name="Plett J.M."/>
            <person name="Magnuson J."/>
            <person name="Spatafora J.W."/>
            <person name="Nagy L.G."/>
            <person name="Henrissat B."/>
            <person name="Grigoriev I.V."/>
            <person name="Yang Z.L."/>
            <person name="Xu J."/>
            <person name="Martin F.M."/>
        </authorList>
    </citation>
    <scope>NUCLEOTIDE SEQUENCE</scope>
    <source>
        <strain evidence="4">KKN 215</strain>
    </source>
</reference>
<name>A0A8K0UW00_9AGAR</name>
<accession>A0A8K0UW00</accession>
<dbReference type="OrthoDB" id="2152029at2759"/>
<feature type="transmembrane region" description="Helical" evidence="2">
    <location>
        <begin position="22"/>
        <end position="42"/>
    </location>
</feature>
<feature type="domain" description="Alpha/beta hydrolase fold-3" evidence="3">
    <location>
        <begin position="185"/>
        <end position="353"/>
    </location>
</feature>
<evidence type="ECO:0000256" key="2">
    <source>
        <dbReference type="SAM" id="Phobius"/>
    </source>
</evidence>
<dbReference type="Proteomes" id="UP000813824">
    <property type="component" value="Unassembled WGS sequence"/>
</dbReference>
<dbReference type="SUPFAM" id="SSF53474">
    <property type="entry name" value="alpha/beta-Hydrolases"/>
    <property type="match status" value="1"/>
</dbReference>
<keyword evidence="1 4" id="KW-0378">Hydrolase</keyword>
<dbReference type="PANTHER" id="PTHR48081:SF31">
    <property type="entry name" value="STERYL ACETYL HYDROLASE MUG81-RELATED"/>
    <property type="match status" value="1"/>
</dbReference>
<proteinExistence type="predicted"/>
<sequence>MSTPYAPPAGYGDISFVELVPLALRFLGLGLKLVFLALSYPFSSTKFSLKRVLWRQFVRAICPPSSIRQLQFVCPATGVLYQKYMRSLPNKPPVISENIGDGISLHWMGPKTNKKVMYYLHGGGFVLPAVDGHFYMLDWWRNEAKKRHGIDFSIAVLEYSTYLIDCTSSCQLSKARMIGLINFAPWPTQLVQVAAGLAHLLKEGYDPANITVVGDSVGGHEVIFLLAHLIHGHPAADVLNLEKPLAGAAALSPWLCFGTETTSWKQHGHSDVMPLGALNKWSGWFIKSRTRTDDSYYFEPALAPAEWWGGLEKVAKNVLMAGGASEGMFDDIVTTEKAMEKGAGKQVKLEIFGQEGANHNEALVEFACGDAPGSTNYRMLEWLKEVYA</sequence>
<organism evidence="4 5">
    <name type="scientific">Cristinia sonorae</name>
    <dbReference type="NCBI Taxonomy" id="1940300"/>
    <lineage>
        <taxon>Eukaryota</taxon>
        <taxon>Fungi</taxon>
        <taxon>Dikarya</taxon>
        <taxon>Basidiomycota</taxon>
        <taxon>Agaricomycotina</taxon>
        <taxon>Agaricomycetes</taxon>
        <taxon>Agaricomycetidae</taxon>
        <taxon>Agaricales</taxon>
        <taxon>Pleurotineae</taxon>
        <taxon>Stephanosporaceae</taxon>
        <taxon>Cristinia</taxon>
    </lineage>
</organism>
<keyword evidence="2" id="KW-1133">Transmembrane helix</keyword>
<keyword evidence="2" id="KW-0812">Transmembrane</keyword>
<evidence type="ECO:0000313" key="5">
    <source>
        <dbReference type="Proteomes" id="UP000813824"/>
    </source>
</evidence>
<dbReference type="InterPro" id="IPR029058">
    <property type="entry name" value="AB_hydrolase_fold"/>
</dbReference>
<keyword evidence="2" id="KW-0472">Membrane</keyword>
<keyword evidence="5" id="KW-1185">Reference proteome</keyword>
<dbReference type="Pfam" id="PF07859">
    <property type="entry name" value="Abhydrolase_3"/>
    <property type="match status" value="1"/>
</dbReference>
<evidence type="ECO:0000313" key="4">
    <source>
        <dbReference type="EMBL" id="KAH8103977.1"/>
    </source>
</evidence>
<protein>
    <submittedName>
        <fullName evidence="4">Alpha/Beta hydrolase protein</fullName>
    </submittedName>
</protein>
<gene>
    <name evidence="4" type="ORF">BXZ70DRAFT_676349</name>
</gene>
<evidence type="ECO:0000256" key="1">
    <source>
        <dbReference type="ARBA" id="ARBA00022801"/>
    </source>
</evidence>
<comment type="caution">
    <text evidence="4">The sequence shown here is derived from an EMBL/GenBank/DDBJ whole genome shotgun (WGS) entry which is preliminary data.</text>
</comment>
<evidence type="ECO:0000259" key="3">
    <source>
        <dbReference type="Pfam" id="PF07859"/>
    </source>
</evidence>
<dbReference type="AlphaFoldDB" id="A0A8K0UW00"/>
<dbReference type="InterPro" id="IPR050300">
    <property type="entry name" value="GDXG_lipolytic_enzyme"/>
</dbReference>
<dbReference type="PANTHER" id="PTHR48081">
    <property type="entry name" value="AB HYDROLASE SUPERFAMILY PROTEIN C4A8.06C"/>
    <property type="match status" value="1"/>
</dbReference>
<dbReference type="Gene3D" id="3.40.50.1820">
    <property type="entry name" value="alpha/beta hydrolase"/>
    <property type="match status" value="1"/>
</dbReference>
<dbReference type="InterPro" id="IPR013094">
    <property type="entry name" value="AB_hydrolase_3"/>
</dbReference>
<dbReference type="EMBL" id="JAEVFJ010000006">
    <property type="protein sequence ID" value="KAH8103977.1"/>
    <property type="molecule type" value="Genomic_DNA"/>
</dbReference>